<organism evidence="2 3">
    <name type="scientific">Dictyobacter arantiisoli</name>
    <dbReference type="NCBI Taxonomy" id="2014874"/>
    <lineage>
        <taxon>Bacteria</taxon>
        <taxon>Bacillati</taxon>
        <taxon>Chloroflexota</taxon>
        <taxon>Ktedonobacteria</taxon>
        <taxon>Ktedonobacterales</taxon>
        <taxon>Dictyobacteraceae</taxon>
        <taxon>Dictyobacter</taxon>
    </lineage>
</organism>
<name>A0A5A5T6Y6_9CHLR</name>
<dbReference type="AlphaFoldDB" id="A0A5A5T6Y6"/>
<feature type="region of interest" description="Disordered" evidence="1">
    <location>
        <begin position="699"/>
        <end position="736"/>
    </location>
</feature>
<sequence>MHVELYKIVYGNYAFSAELDTGAEVGDQQLTLWYREKISVAILPLSQLSIHILLKALKEPQKTRLSQLLQELKQQQQQQLLTDITTLKQPYQNKKLPGEVKQTIRQLQAQIQTTLKHLEKNFTHQEILPLERDCFDMTVLEQESPCYGESHFLREFFFEEMNYQTICNFCQEFALNPDYRQRILAQQEPWIQRNKLFSLNLLSVVGEKALLANDGSYLRQAREFFRWLDLHIDGILTHPEYQRLSASDQTDKQQSHQQDLHMYPAIELLQHIAGIETGPSCQGITGKVQMLGYQIMPITDHREYAFVILKKISHQMHDAILNRLSFCPNITTERIPCQFTPHMLLRSTGDNSRFRMELLKLAAYLYARQQDSYGWEGKQAKDDEMVLITAWEYANQPPYQPQPNDPGSILPGRLRWLCQPERIEQTFYQLNHLNHWAKATDQLYYDDRQGLYSVKATLLEQAYRNGVIIPTGYLDGSEAFTRQLMLEAAANFAADTLFDSLSSLKRHGIEDEISNRTRQIFQAITGQALQPETNSELLSVEQVEHYIHQQLESILAQALQTRQPIDHARLTELLVHPTDLLDIPWSRTRYIGDWDTLDQGDLRKLDPEGQSLIAFEYSSADAHYQFHLPYRTTATFLPEEIITHLRQHICAHRQERGNAYGGPITVEESEKHPIEEILHLLGVRIELICPNKLERKSQRRYPATRWENNDWDDDDDDEEDDATYPDNQTRTGEDNM</sequence>
<dbReference type="RefSeq" id="WP_149399550.1">
    <property type="nucleotide sequence ID" value="NZ_BIXY01000002.1"/>
</dbReference>
<dbReference type="OrthoDB" id="137779at2"/>
<comment type="caution">
    <text evidence="2">The sequence shown here is derived from an EMBL/GenBank/DDBJ whole genome shotgun (WGS) entry which is preliminary data.</text>
</comment>
<evidence type="ECO:0000313" key="2">
    <source>
        <dbReference type="EMBL" id="GCF06704.1"/>
    </source>
</evidence>
<dbReference type="Proteomes" id="UP000322530">
    <property type="component" value="Unassembled WGS sequence"/>
</dbReference>
<evidence type="ECO:0000313" key="3">
    <source>
        <dbReference type="Proteomes" id="UP000322530"/>
    </source>
</evidence>
<gene>
    <name evidence="2" type="ORF">KDI_02680</name>
</gene>
<reference evidence="2 3" key="1">
    <citation type="submission" date="2019-01" db="EMBL/GenBank/DDBJ databases">
        <title>Draft genome sequence of Dictyobacter sp. Uno17.</title>
        <authorList>
            <person name="Wang C.M."/>
            <person name="Zheng Y."/>
            <person name="Sakai Y."/>
            <person name="Abe K."/>
            <person name="Yokota A."/>
            <person name="Yabe S."/>
        </authorList>
    </citation>
    <scope>NUCLEOTIDE SEQUENCE [LARGE SCALE GENOMIC DNA]</scope>
    <source>
        <strain evidence="2 3">Uno17</strain>
    </source>
</reference>
<protein>
    <submittedName>
        <fullName evidence="2">Uncharacterized protein</fullName>
    </submittedName>
</protein>
<feature type="compositionally biased region" description="Acidic residues" evidence="1">
    <location>
        <begin position="709"/>
        <end position="723"/>
    </location>
</feature>
<keyword evidence="3" id="KW-1185">Reference proteome</keyword>
<evidence type="ECO:0000256" key="1">
    <source>
        <dbReference type="SAM" id="MobiDB-lite"/>
    </source>
</evidence>
<proteinExistence type="predicted"/>
<accession>A0A5A5T6Y6</accession>
<dbReference type="EMBL" id="BIXY01000002">
    <property type="protein sequence ID" value="GCF06704.1"/>
    <property type="molecule type" value="Genomic_DNA"/>
</dbReference>